<evidence type="ECO:0000313" key="3">
    <source>
        <dbReference type="Proteomes" id="UP000054558"/>
    </source>
</evidence>
<accession>A0A1Y1HVV6</accession>
<dbReference type="AlphaFoldDB" id="A0A1Y1HVV6"/>
<dbReference type="OrthoDB" id="1612078at2759"/>
<dbReference type="InterPro" id="IPR056948">
    <property type="entry name" value="PNGaseA_N"/>
</dbReference>
<protein>
    <submittedName>
        <fullName evidence="2">Putative Peptide-N4-(N-acetyl-beta-glucosaminyl) asparagine amidase A</fullName>
    </submittedName>
</protein>
<dbReference type="EMBL" id="DF237026">
    <property type="protein sequence ID" value="GAQ81329.1"/>
    <property type="molecule type" value="Genomic_DNA"/>
</dbReference>
<sequence length="300" mass="33411">MVVLTSCHSSLLTSNSERGGEQCWERRGPSTDQFWTTDDELLVWYPARHIRLSNALTIPTNTLRAVVGLLRRRRRLLRGRLHSWHQRAGVWYTYPPGSGNPTGAFKEIRVLVDGKVVGVVWPFATIYTGGLNHALWSPVVAIGAFLLPPMAVDNTPFLFYFNDGNPHTFTLDIGSTIGYYWLIDANVRCFTDPTLPKGQALTSELRTAHLLGDWDSAQPSTNVTLSTTVTAQYSFSNNQTYDPTGIAETWNQLTSFSTDVKTVTSDGATYYQNQSSYSYPMSGTYAFLAKAGSVSERWTS</sequence>
<feature type="domain" description="Peptide N-acetyl-beta-D-glucosaminyl asparaginase amidase A N-terminal" evidence="1">
    <location>
        <begin position="97"/>
        <end position="195"/>
    </location>
</feature>
<dbReference type="PANTHER" id="PTHR31104">
    <property type="entry name" value="PEPTIDE-N4-(N-ACETYL-BETA-GLUCOSAMINYL)ASPARAGINE AMIDASE A PROTEIN"/>
    <property type="match status" value="1"/>
</dbReference>
<keyword evidence="3" id="KW-1185">Reference proteome</keyword>
<evidence type="ECO:0000313" key="2">
    <source>
        <dbReference type="EMBL" id="GAQ81329.1"/>
    </source>
</evidence>
<dbReference type="Proteomes" id="UP000054558">
    <property type="component" value="Unassembled WGS sequence"/>
</dbReference>
<dbReference type="Pfam" id="PF12222">
    <property type="entry name" value="PNGaseA"/>
    <property type="match status" value="1"/>
</dbReference>
<gene>
    <name evidence="2" type="ORF">KFL_000770220</name>
</gene>
<name>A0A1Y1HVV6_KLENI</name>
<evidence type="ECO:0000259" key="1">
    <source>
        <dbReference type="Pfam" id="PF12222"/>
    </source>
</evidence>
<dbReference type="InterPro" id="IPR021102">
    <property type="entry name" value="PNGase_A"/>
</dbReference>
<organism evidence="2 3">
    <name type="scientific">Klebsormidium nitens</name>
    <name type="common">Green alga</name>
    <name type="synonym">Ulothrix nitens</name>
    <dbReference type="NCBI Taxonomy" id="105231"/>
    <lineage>
        <taxon>Eukaryota</taxon>
        <taxon>Viridiplantae</taxon>
        <taxon>Streptophyta</taxon>
        <taxon>Klebsormidiophyceae</taxon>
        <taxon>Klebsormidiales</taxon>
        <taxon>Klebsormidiaceae</taxon>
        <taxon>Klebsormidium</taxon>
    </lineage>
</organism>
<reference evidence="2 3" key="1">
    <citation type="journal article" date="2014" name="Nat. Commun.">
        <title>Klebsormidium flaccidum genome reveals primary factors for plant terrestrial adaptation.</title>
        <authorList>
            <person name="Hori K."/>
            <person name="Maruyama F."/>
            <person name="Fujisawa T."/>
            <person name="Togashi T."/>
            <person name="Yamamoto N."/>
            <person name="Seo M."/>
            <person name="Sato S."/>
            <person name="Yamada T."/>
            <person name="Mori H."/>
            <person name="Tajima N."/>
            <person name="Moriyama T."/>
            <person name="Ikeuchi M."/>
            <person name="Watanabe M."/>
            <person name="Wada H."/>
            <person name="Kobayashi K."/>
            <person name="Saito M."/>
            <person name="Masuda T."/>
            <person name="Sasaki-Sekimoto Y."/>
            <person name="Mashiguchi K."/>
            <person name="Awai K."/>
            <person name="Shimojima M."/>
            <person name="Masuda S."/>
            <person name="Iwai M."/>
            <person name="Nobusawa T."/>
            <person name="Narise T."/>
            <person name="Kondo S."/>
            <person name="Saito H."/>
            <person name="Sato R."/>
            <person name="Murakawa M."/>
            <person name="Ihara Y."/>
            <person name="Oshima-Yamada Y."/>
            <person name="Ohtaka K."/>
            <person name="Satoh M."/>
            <person name="Sonobe K."/>
            <person name="Ishii M."/>
            <person name="Ohtani R."/>
            <person name="Kanamori-Sato M."/>
            <person name="Honoki R."/>
            <person name="Miyazaki D."/>
            <person name="Mochizuki H."/>
            <person name="Umetsu J."/>
            <person name="Higashi K."/>
            <person name="Shibata D."/>
            <person name="Kamiya Y."/>
            <person name="Sato N."/>
            <person name="Nakamura Y."/>
            <person name="Tabata S."/>
            <person name="Ida S."/>
            <person name="Kurokawa K."/>
            <person name="Ohta H."/>
        </authorList>
    </citation>
    <scope>NUCLEOTIDE SEQUENCE [LARGE SCALE GENOMIC DNA]</scope>
    <source>
        <strain evidence="2 3">NIES-2285</strain>
    </source>
</reference>
<proteinExistence type="predicted"/>